<comment type="caution">
    <text evidence="2">The sequence shown here is derived from an EMBL/GenBank/DDBJ whole genome shotgun (WGS) entry which is preliminary data.</text>
</comment>
<dbReference type="Proteomes" id="UP001501074">
    <property type="component" value="Unassembled WGS sequence"/>
</dbReference>
<dbReference type="EMBL" id="BAAAZO010000014">
    <property type="protein sequence ID" value="GAA3640694.1"/>
    <property type="molecule type" value="Genomic_DNA"/>
</dbReference>
<name>A0ABP7AV21_9ACTN</name>
<evidence type="ECO:0000313" key="2">
    <source>
        <dbReference type="EMBL" id="GAA3640694.1"/>
    </source>
</evidence>
<sequence length="278" mass="29624">MAVPPVPSCPVCGTAPRDGDRLCRLCGEELAGGQAVTGSFTPPPPAADPAGTAETDVPPSPWSRPWYAQRQFQAVGAGLLLLVLVLSIGLTLSRGGDAAPSSDAGAVGEHTTTDDVWTEEPYTEEPYTEEPYTEDPYTATTPELSADEQATLDLDALADEGLSGADEVYGTWLAQLSSKAPGVQDEYQTTADGSHVFGAADIRAQVQELSARSDLGRIIVLRSTDYGERQTYQGQAMWVVFSDNGFGSKKEVRAWCREHFDGTGAELENACIPRRPSP</sequence>
<protein>
    <recommendedName>
        <fullName evidence="4">Zinc ribbon domain-containing protein</fullName>
    </recommendedName>
</protein>
<evidence type="ECO:0000256" key="1">
    <source>
        <dbReference type="SAM" id="MobiDB-lite"/>
    </source>
</evidence>
<feature type="compositionally biased region" description="Acidic residues" evidence="1">
    <location>
        <begin position="116"/>
        <end position="133"/>
    </location>
</feature>
<feature type="compositionally biased region" description="Low complexity" evidence="1">
    <location>
        <begin position="95"/>
        <end position="108"/>
    </location>
</feature>
<keyword evidence="3" id="KW-1185">Reference proteome</keyword>
<accession>A0ABP7AV21</accession>
<feature type="region of interest" description="Disordered" evidence="1">
    <location>
        <begin position="36"/>
        <end position="62"/>
    </location>
</feature>
<organism evidence="2 3">
    <name type="scientific">Kineosporia mesophila</name>
    <dbReference type="NCBI Taxonomy" id="566012"/>
    <lineage>
        <taxon>Bacteria</taxon>
        <taxon>Bacillati</taxon>
        <taxon>Actinomycetota</taxon>
        <taxon>Actinomycetes</taxon>
        <taxon>Kineosporiales</taxon>
        <taxon>Kineosporiaceae</taxon>
        <taxon>Kineosporia</taxon>
    </lineage>
</organism>
<proteinExistence type="predicted"/>
<evidence type="ECO:0000313" key="3">
    <source>
        <dbReference type="Proteomes" id="UP001501074"/>
    </source>
</evidence>
<evidence type="ECO:0008006" key="4">
    <source>
        <dbReference type="Google" id="ProtNLM"/>
    </source>
</evidence>
<gene>
    <name evidence="2" type="ORF">GCM10022223_69900</name>
</gene>
<feature type="region of interest" description="Disordered" evidence="1">
    <location>
        <begin position="95"/>
        <end position="136"/>
    </location>
</feature>
<reference evidence="3" key="1">
    <citation type="journal article" date="2019" name="Int. J. Syst. Evol. Microbiol.">
        <title>The Global Catalogue of Microorganisms (GCM) 10K type strain sequencing project: providing services to taxonomists for standard genome sequencing and annotation.</title>
        <authorList>
            <consortium name="The Broad Institute Genomics Platform"/>
            <consortium name="The Broad Institute Genome Sequencing Center for Infectious Disease"/>
            <person name="Wu L."/>
            <person name="Ma J."/>
        </authorList>
    </citation>
    <scope>NUCLEOTIDE SEQUENCE [LARGE SCALE GENOMIC DNA]</scope>
    <source>
        <strain evidence="3">JCM 16902</strain>
    </source>
</reference>
<dbReference type="RefSeq" id="WP_345718939.1">
    <property type="nucleotide sequence ID" value="NZ_BAAAZO010000014.1"/>
</dbReference>